<sequence length="329" mass="36088">MKTFALFFAMLMTFSCVMAVNQDVVQTIEGVLVGAFADHGVAAVKCINDGESTFEEIEESVKELAKGGVKNIVSGLSHIGKALEQLPDEFKDCEAATEIMQDFEYIASEFKNPKELVVHVGYEILWYGRSIYKDITGAVANFQEGNFKDAGVNVGDIVHILLVQKTLNRPQSANPAVDVEQLVEGLLIGAFGDEAKSAVECLEDGEEIILDIEKAIKEFEQGGLTHITQGLKFIGEALEELPKEFAECEAAEGLFGEFEHIVAEFKNPTQLAVHFAKEILWHGKTITKDVKNAETHFKAGEFEPAGEDIGAIVKILLVDKVGTFIKNKF</sequence>
<dbReference type="AlphaFoldDB" id="A0A7S3NVQ6"/>
<protein>
    <recommendedName>
        <fullName evidence="5">Extracellular protein</fullName>
    </recommendedName>
</protein>
<feature type="chain" id="PRO_5042409338" description="Extracellular protein" evidence="1">
    <location>
        <begin position="20"/>
        <end position="329"/>
    </location>
</feature>
<dbReference type="OrthoDB" id="292893at2759"/>
<name>A0A7S3NVQ6_EUPCR</name>
<dbReference type="EMBL" id="HBIK01013651">
    <property type="protein sequence ID" value="CAE0381460.1"/>
    <property type="molecule type" value="Transcribed_RNA"/>
</dbReference>
<dbReference type="Proteomes" id="UP001295684">
    <property type="component" value="Unassembled WGS sequence"/>
</dbReference>
<evidence type="ECO:0000313" key="4">
    <source>
        <dbReference type="Proteomes" id="UP001295684"/>
    </source>
</evidence>
<evidence type="ECO:0000313" key="2">
    <source>
        <dbReference type="EMBL" id="CAE0381460.1"/>
    </source>
</evidence>
<gene>
    <name evidence="2" type="ORF">ECRA1380_LOCUS6422</name>
    <name evidence="3" type="ORF">ECRASSUSDP1_LOCUS15081</name>
</gene>
<dbReference type="CDD" id="cd22935">
    <property type="entry name" value="SctA-like"/>
    <property type="match status" value="2"/>
</dbReference>
<evidence type="ECO:0000256" key="1">
    <source>
        <dbReference type="SAM" id="SignalP"/>
    </source>
</evidence>
<reference evidence="3" key="2">
    <citation type="submission" date="2023-07" db="EMBL/GenBank/DDBJ databases">
        <authorList>
            <consortium name="AG Swart"/>
            <person name="Singh M."/>
            <person name="Singh A."/>
            <person name="Seah K."/>
            <person name="Emmerich C."/>
        </authorList>
    </citation>
    <scope>NUCLEOTIDE SEQUENCE</scope>
    <source>
        <strain evidence="3">DP1</strain>
    </source>
</reference>
<dbReference type="PANTHER" id="PTHR38742:SF1">
    <property type="entry name" value="SECRETED PROTEIN C"/>
    <property type="match status" value="1"/>
</dbReference>
<keyword evidence="4" id="KW-1185">Reference proteome</keyword>
<dbReference type="PANTHER" id="PTHR38742">
    <property type="entry name" value="PROTEIN GP17"/>
    <property type="match status" value="1"/>
</dbReference>
<organism evidence="2">
    <name type="scientific">Euplotes crassus</name>
    <dbReference type="NCBI Taxonomy" id="5936"/>
    <lineage>
        <taxon>Eukaryota</taxon>
        <taxon>Sar</taxon>
        <taxon>Alveolata</taxon>
        <taxon>Ciliophora</taxon>
        <taxon>Intramacronucleata</taxon>
        <taxon>Spirotrichea</taxon>
        <taxon>Hypotrichia</taxon>
        <taxon>Euplotida</taxon>
        <taxon>Euplotidae</taxon>
        <taxon>Moneuplotes</taxon>
    </lineage>
</organism>
<evidence type="ECO:0000313" key="3">
    <source>
        <dbReference type="EMBL" id="CAI2373734.1"/>
    </source>
</evidence>
<evidence type="ECO:0008006" key="5">
    <source>
        <dbReference type="Google" id="ProtNLM"/>
    </source>
</evidence>
<dbReference type="EMBL" id="CAMPGE010015091">
    <property type="protein sequence ID" value="CAI2373734.1"/>
    <property type="molecule type" value="Genomic_DNA"/>
</dbReference>
<feature type="signal peptide" evidence="1">
    <location>
        <begin position="1"/>
        <end position="19"/>
    </location>
</feature>
<proteinExistence type="predicted"/>
<dbReference type="PROSITE" id="PS51257">
    <property type="entry name" value="PROKAR_LIPOPROTEIN"/>
    <property type="match status" value="1"/>
</dbReference>
<keyword evidence="1" id="KW-0732">Signal</keyword>
<reference evidence="2" key="1">
    <citation type="submission" date="2021-01" db="EMBL/GenBank/DDBJ databases">
        <authorList>
            <person name="Corre E."/>
            <person name="Pelletier E."/>
            <person name="Niang G."/>
            <person name="Scheremetjew M."/>
            <person name="Finn R."/>
            <person name="Kale V."/>
            <person name="Holt S."/>
            <person name="Cochrane G."/>
            <person name="Meng A."/>
            <person name="Brown T."/>
            <person name="Cohen L."/>
        </authorList>
    </citation>
    <scope>NUCLEOTIDE SEQUENCE</scope>
    <source>
        <strain evidence="2">CT5</strain>
    </source>
</reference>
<accession>A0A7S3NVQ6</accession>